<evidence type="ECO:0000256" key="2">
    <source>
        <dbReference type="ARBA" id="ARBA00023125"/>
    </source>
</evidence>
<dbReference type="PROSITE" id="PS51898">
    <property type="entry name" value="TYR_RECOMBINASE"/>
    <property type="match status" value="1"/>
</dbReference>
<evidence type="ECO:0000256" key="3">
    <source>
        <dbReference type="ARBA" id="ARBA00023172"/>
    </source>
</evidence>
<dbReference type="InterPro" id="IPR013762">
    <property type="entry name" value="Integrase-like_cat_sf"/>
</dbReference>
<dbReference type="SUPFAM" id="SSF56349">
    <property type="entry name" value="DNA breaking-rejoining enzymes"/>
    <property type="match status" value="1"/>
</dbReference>
<dbReference type="GeneID" id="93338089"/>
<accession>A0A1T4XB33</accession>
<dbReference type="PANTHER" id="PTHR30349:SF41">
    <property type="entry name" value="INTEGRASE_RECOMBINASE PROTEIN MJ0367-RELATED"/>
    <property type="match status" value="1"/>
</dbReference>
<feature type="domain" description="Tyr recombinase" evidence="4">
    <location>
        <begin position="268"/>
        <end position="485"/>
    </location>
</feature>
<dbReference type="GO" id="GO:0003677">
    <property type="term" value="F:DNA binding"/>
    <property type="evidence" value="ECO:0007669"/>
    <property type="project" value="UniProtKB-KW"/>
</dbReference>
<protein>
    <submittedName>
        <fullName evidence="5">Site-specific recombinase XerD</fullName>
    </submittedName>
</protein>
<dbReference type="AlphaFoldDB" id="A0A1T4XB33"/>
<keyword evidence="6" id="KW-1185">Reference proteome</keyword>
<keyword evidence="3" id="KW-0233">DNA recombination</keyword>
<dbReference type="Pfam" id="PF00589">
    <property type="entry name" value="Phage_integrase"/>
    <property type="match status" value="1"/>
</dbReference>
<dbReference type="EMBL" id="FUYF01000007">
    <property type="protein sequence ID" value="SKA86355.1"/>
    <property type="molecule type" value="Genomic_DNA"/>
</dbReference>
<gene>
    <name evidence="5" type="ORF">SAMN02745178_01628</name>
</gene>
<dbReference type="PANTHER" id="PTHR30349">
    <property type="entry name" value="PHAGE INTEGRASE-RELATED"/>
    <property type="match status" value="1"/>
</dbReference>
<dbReference type="RefSeq" id="WP_078784550.1">
    <property type="nucleotide sequence ID" value="NZ_FUYF01000007.1"/>
</dbReference>
<sequence length="499" mass="57262">MASAKLMIPKRSAPYYVLTANVTVHGKRVRRYGRFDFDPTVLKTHRQRENAAIEAALVFERAEQQKADDEKDGKNTPFRDVARAYIDSKKSMLDPSVRLEGDYEQHKNKANTTAGKETMLRRICEISPAFAEMPISKVNKRECEKFLELLGEADVRSVKGYAVLKPNAKQYKKLSCPQIAAQCSIQTKSVERVFRGERTTLKTAQEIAAALKCKPEKLFHIELDHRPIARKTIKEYAIFLRLVMQYAEREYGIDNDTQTLAVKGTRSRPVDCLHPEEVEALFRVLPRCSTLEQVIVMGLLNTGMRRGELAGLTWEDIDFDHCTVHVDKSLLIVNKGYHLTTTKEDNVRDIDVAPEFMEYLKTYRDQWLAQKHRMGSAWQTCMDGKWESYRESLQKLRGKNFIVINDFGWPISPDHYGKIVDRVAEKAGIRKIHPHMFRHTFVSILLSNPDIGVATVAAEAGHAQPSTTLAIYTQVYHKRQDSIRSQMSETLYKRKTPER</sequence>
<reference evidence="5 6" key="1">
    <citation type="submission" date="2017-02" db="EMBL/GenBank/DDBJ databases">
        <authorList>
            <person name="Peterson S.W."/>
        </authorList>
    </citation>
    <scope>NUCLEOTIDE SEQUENCE [LARGE SCALE GENOMIC DNA]</scope>
    <source>
        <strain evidence="5 6">ATCC 27749</strain>
    </source>
</reference>
<proteinExistence type="inferred from homology"/>
<name>A0A1T4XB33_9FIRM</name>
<dbReference type="InterPro" id="IPR011010">
    <property type="entry name" value="DNA_brk_join_enz"/>
</dbReference>
<dbReference type="GO" id="GO:0015074">
    <property type="term" value="P:DNA integration"/>
    <property type="evidence" value="ECO:0007669"/>
    <property type="project" value="InterPro"/>
</dbReference>
<dbReference type="Proteomes" id="UP000190286">
    <property type="component" value="Unassembled WGS sequence"/>
</dbReference>
<evidence type="ECO:0000259" key="4">
    <source>
        <dbReference type="PROSITE" id="PS51898"/>
    </source>
</evidence>
<dbReference type="Gene3D" id="1.10.150.130">
    <property type="match status" value="1"/>
</dbReference>
<comment type="similarity">
    <text evidence="1">Belongs to the 'phage' integrase family.</text>
</comment>
<dbReference type="OrthoDB" id="198772at2"/>
<dbReference type="InterPro" id="IPR050090">
    <property type="entry name" value="Tyrosine_recombinase_XerCD"/>
</dbReference>
<dbReference type="InterPro" id="IPR002104">
    <property type="entry name" value="Integrase_catalytic"/>
</dbReference>
<dbReference type="InterPro" id="IPR010998">
    <property type="entry name" value="Integrase_recombinase_N"/>
</dbReference>
<organism evidence="5 6">
    <name type="scientific">Gemmiger formicilis</name>
    <dbReference type="NCBI Taxonomy" id="745368"/>
    <lineage>
        <taxon>Bacteria</taxon>
        <taxon>Bacillati</taxon>
        <taxon>Bacillota</taxon>
        <taxon>Clostridia</taxon>
        <taxon>Eubacteriales</taxon>
        <taxon>Gemmiger</taxon>
    </lineage>
</organism>
<dbReference type="GO" id="GO:0006310">
    <property type="term" value="P:DNA recombination"/>
    <property type="evidence" value="ECO:0007669"/>
    <property type="project" value="UniProtKB-KW"/>
</dbReference>
<dbReference type="Gene3D" id="1.10.443.10">
    <property type="entry name" value="Intergrase catalytic core"/>
    <property type="match status" value="1"/>
</dbReference>
<keyword evidence="2" id="KW-0238">DNA-binding</keyword>
<evidence type="ECO:0000313" key="5">
    <source>
        <dbReference type="EMBL" id="SKA86355.1"/>
    </source>
</evidence>
<dbReference type="CDD" id="cd01189">
    <property type="entry name" value="INT_ICEBs1_C_like"/>
    <property type="match status" value="1"/>
</dbReference>
<evidence type="ECO:0000313" key="6">
    <source>
        <dbReference type="Proteomes" id="UP000190286"/>
    </source>
</evidence>
<evidence type="ECO:0000256" key="1">
    <source>
        <dbReference type="ARBA" id="ARBA00008857"/>
    </source>
</evidence>
<dbReference type="STRING" id="745368.SAMN02745178_01628"/>